<dbReference type="EMBL" id="PEDL01000004">
    <property type="protein sequence ID" value="PHV71280.1"/>
    <property type="molecule type" value="Genomic_DNA"/>
</dbReference>
<keyword evidence="2" id="KW-1185">Reference proteome</keyword>
<proteinExistence type="predicted"/>
<evidence type="ECO:0000313" key="2">
    <source>
        <dbReference type="Proteomes" id="UP000224460"/>
    </source>
</evidence>
<evidence type="ECO:0000313" key="1">
    <source>
        <dbReference type="EMBL" id="PHV71280.1"/>
    </source>
</evidence>
<dbReference type="Proteomes" id="UP000224460">
    <property type="component" value="Unassembled WGS sequence"/>
</dbReference>
<sequence length="383" mass="42156">MIKVLHVCNDTNIGGAGKYLINLLSEINQAAFQLILALPKGSLLKGYMENLNIKVIELDIEGDKSFALKDIIKFRKLIQEVKPDIVHAHASLSTRIAARLAGVKAVVYTRHYVDTYALKSDKGIKKVLKSTLNNALCDGVIGVANECLPVLMNMGLKEEKIDIILNGVGKLPLLSEQEKLAVRKKYKLAEDVPVITILARLSPEKGHDIFVQTMAEVFKERSDVIALIAGTGPNEEAIKKQIVEQGLQEKIRMLGFVEKVEEILSITTIQMNTAYTEAQSLALSEGMSIGIPAVVTDAGGNASMIRHGINGFVAPVGEYKILAHEVLTLLQDQVTYNKMRENAFIVYEENYTATVMAKKTEAFYRSVLEQKGVNKKMGGDKSE</sequence>
<comment type="caution">
    <text evidence="1">The sequence shown here is derived from an EMBL/GenBank/DDBJ whole genome shotgun (WGS) entry which is preliminary data.</text>
</comment>
<reference evidence="1" key="1">
    <citation type="submission" date="2017-10" db="EMBL/GenBank/DDBJ databases">
        <title>Genome sequence of cellulolytic Lachnospiraceae bacterium XHS1971 isolated from hotspring sediment.</title>
        <authorList>
            <person name="Vasudevan G."/>
            <person name="Joshi A.J."/>
            <person name="Hivarkar S."/>
            <person name="Lanjekar V.B."/>
            <person name="Dhakephalkar P.K."/>
            <person name="Dagar S."/>
        </authorList>
    </citation>
    <scope>NUCLEOTIDE SEQUENCE</scope>
    <source>
        <strain evidence="1">XHS1971</strain>
    </source>
</reference>
<protein>
    <submittedName>
        <fullName evidence="1">Uncharacterized protein</fullName>
    </submittedName>
</protein>
<organism evidence="1 2">
    <name type="scientific">Sporanaerobium hydrogeniformans</name>
    <dbReference type="NCBI Taxonomy" id="3072179"/>
    <lineage>
        <taxon>Bacteria</taxon>
        <taxon>Bacillati</taxon>
        <taxon>Bacillota</taxon>
        <taxon>Clostridia</taxon>
        <taxon>Lachnospirales</taxon>
        <taxon>Lachnospiraceae</taxon>
        <taxon>Sporanaerobium</taxon>
    </lineage>
</organism>
<gene>
    <name evidence="1" type="ORF">CS063_06205</name>
</gene>
<name>A0AC61DDN2_9FIRM</name>
<accession>A0AC61DDN2</accession>